<accession>A0A8D8W9V4</accession>
<dbReference type="EMBL" id="HBUF01171224">
    <property type="protein sequence ID" value="CAG6652397.1"/>
    <property type="molecule type" value="Transcribed_RNA"/>
</dbReference>
<reference evidence="1" key="1">
    <citation type="submission" date="2021-05" db="EMBL/GenBank/DDBJ databases">
        <authorList>
            <person name="Alioto T."/>
            <person name="Alioto T."/>
            <person name="Gomez Garrido J."/>
        </authorList>
    </citation>
    <scope>NUCLEOTIDE SEQUENCE</scope>
</reference>
<organism evidence="1">
    <name type="scientific">Cacopsylla melanoneura</name>
    <dbReference type="NCBI Taxonomy" id="428564"/>
    <lineage>
        <taxon>Eukaryota</taxon>
        <taxon>Metazoa</taxon>
        <taxon>Ecdysozoa</taxon>
        <taxon>Arthropoda</taxon>
        <taxon>Hexapoda</taxon>
        <taxon>Insecta</taxon>
        <taxon>Pterygota</taxon>
        <taxon>Neoptera</taxon>
        <taxon>Paraneoptera</taxon>
        <taxon>Hemiptera</taxon>
        <taxon>Sternorrhyncha</taxon>
        <taxon>Psylloidea</taxon>
        <taxon>Psyllidae</taxon>
        <taxon>Psyllinae</taxon>
        <taxon>Cacopsylla</taxon>
    </lineage>
</organism>
<name>A0A8D8W9V4_9HEMI</name>
<evidence type="ECO:0000313" key="1">
    <source>
        <dbReference type="EMBL" id="CAG6652397.1"/>
    </source>
</evidence>
<proteinExistence type="predicted"/>
<dbReference type="AlphaFoldDB" id="A0A8D8W9V4"/>
<sequence>MKKDSLNRVITSDQCVNIITLHYIFIIVLLNRSTLSEAPPPNSVPYTKQLSERSLNNVTHLVPDTLCFMTLWLKGRENRERGRESWVFGIIFISDEAKKVYYFFLFIYFLKSNIIG</sequence>
<protein>
    <submittedName>
        <fullName evidence="1">Uncharacterized protein</fullName>
    </submittedName>
</protein>